<evidence type="ECO:0000313" key="2">
    <source>
        <dbReference type="Proteomes" id="UP001164539"/>
    </source>
</evidence>
<proteinExistence type="predicted"/>
<keyword evidence="2" id="KW-1185">Reference proteome</keyword>
<evidence type="ECO:0000313" key="1">
    <source>
        <dbReference type="EMBL" id="KAJ4724300.1"/>
    </source>
</evidence>
<sequence>MSDIDGIYKKEENKNVQNDEVDEAAVLKQLVQEEEREKGKSGFSVYWRYITTAYGGALVPFILLAQIFFQILQIGSNYWMACATPVSKDLKPAVGSFTLIIVYLALAIGSSFCILARATLLAAAGYKTATLLLNKMHLCISQAPMSFFDATPSGRILNRASTDQSVVDMDVPHHIEAFAFSMIQLLGIIAVMSQVAWQVFIVFIPVIATCIWYQMFLIFQYLVIGLIKEYDSPAKLLENKLSSFAQLVAEYIMRSNSSSQ</sequence>
<dbReference type="Proteomes" id="UP001164539">
    <property type="component" value="Chromosome 2"/>
</dbReference>
<reference evidence="1 2" key="1">
    <citation type="journal article" date="2023" name="Science">
        <title>Complex scaffold remodeling in plant triterpene biosynthesis.</title>
        <authorList>
            <person name="De La Pena R."/>
            <person name="Hodgson H."/>
            <person name="Liu J.C."/>
            <person name="Stephenson M.J."/>
            <person name="Martin A.C."/>
            <person name="Owen C."/>
            <person name="Harkess A."/>
            <person name="Leebens-Mack J."/>
            <person name="Jimenez L.E."/>
            <person name="Osbourn A."/>
            <person name="Sattely E.S."/>
        </authorList>
    </citation>
    <scope>NUCLEOTIDE SEQUENCE [LARGE SCALE GENOMIC DNA]</scope>
    <source>
        <strain evidence="2">cv. JPN11</strain>
        <tissue evidence="1">Leaf</tissue>
    </source>
</reference>
<protein>
    <submittedName>
        <fullName evidence="1">ABC transporter C family member 3</fullName>
    </submittedName>
</protein>
<dbReference type="EMBL" id="CM051395">
    <property type="protein sequence ID" value="KAJ4724300.1"/>
    <property type="molecule type" value="Genomic_DNA"/>
</dbReference>
<organism evidence="1 2">
    <name type="scientific">Melia azedarach</name>
    <name type="common">Chinaberry tree</name>
    <dbReference type="NCBI Taxonomy" id="155640"/>
    <lineage>
        <taxon>Eukaryota</taxon>
        <taxon>Viridiplantae</taxon>
        <taxon>Streptophyta</taxon>
        <taxon>Embryophyta</taxon>
        <taxon>Tracheophyta</taxon>
        <taxon>Spermatophyta</taxon>
        <taxon>Magnoliopsida</taxon>
        <taxon>eudicotyledons</taxon>
        <taxon>Gunneridae</taxon>
        <taxon>Pentapetalae</taxon>
        <taxon>rosids</taxon>
        <taxon>malvids</taxon>
        <taxon>Sapindales</taxon>
        <taxon>Meliaceae</taxon>
        <taxon>Melia</taxon>
    </lineage>
</organism>
<name>A0ACC1YKG3_MELAZ</name>
<gene>
    <name evidence="1" type="ORF">OWV82_003305</name>
</gene>
<comment type="caution">
    <text evidence="1">The sequence shown here is derived from an EMBL/GenBank/DDBJ whole genome shotgun (WGS) entry which is preliminary data.</text>
</comment>
<accession>A0ACC1YKG3</accession>